<dbReference type="PRINTS" id="PR00394">
    <property type="entry name" value="RHSPROTEIN"/>
</dbReference>
<proteinExistence type="inferred from homology"/>
<dbReference type="NCBIfam" id="TIGR03696">
    <property type="entry name" value="Rhs_assc_core"/>
    <property type="match status" value="1"/>
</dbReference>
<dbReference type="KEGG" id="psi:S70_11155"/>
<dbReference type="Pfam" id="PF25023">
    <property type="entry name" value="TEN_YD-shell"/>
    <property type="match status" value="1"/>
</dbReference>
<protein>
    <submittedName>
        <fullName evidence="6">Rhs family protein</fullName>
    </submittedName>
</protein>
<dbReference type="SUPFAM" id="SSF63829">
    <property type="entry name" value="Calcium-dependent phosphotriesterase"/>
    <property type="match status" value="1"/>
</dbReference>
<dbReference type="RefSeq" id="WP_014657250.1">
    <property type="nucleotide sequence ID" value="NC_017731.1"/>
</dbReference>
<evidence type="ECO:0000313" key="7">
    <source>
        <dbReference type="Proteomes" id="UP000005012"/>
    </source>
</evidence>
<dbReference type="InterPro" id="IPR050708">
    <property type="entry name" value="T6SS_VgrG/RHS"/>
</dbReference>
<feature type="domain" description="Teneurin-like YD-shell" evidence="5">
    <location>
        <begin position="615"/>
        <end position="774"/>
    </location>
</feature>
<dbReference type="Gene3D" id="2.60.200.60">
    <property type="match status" value="1"/>
</dbReference>
<dbReference type="NCBIfam" id="TIGR01643">
    <property type="entry name" value="YD_repeat_2x"/>
    <property type="match status" value="6"/>
</dbReference>
<name>A0A140NQ57_PROSM</name>
<dbReference type="Pfam" id="PF05593">
    <property type="entry name" value="RHS_repeat"/>
    <property type="match status" value="2"/>
</dbReference>
<keyword evidence="2" id="KW-0677">Repeat</keyword>
<organism evidence="6 7">
    <name type="scientific">Providencia stuartii (strain MRSN 2154)</name>
    <dbReference type="NCBI Taxonomy" id="1157951"/>
    <lineage>
        <taxon>Bacteria</taxon>
        <taxon>Pseudomonadati</taxon>
        <taxon>Pseudomonadota</taxon>
        <taxon>Gammaproteobacteria</taxon>
        <taxon>Enterobacterales</taxon>
        <taxon>Morganellaceae</taxon>
        <taxon>Providencia</taxon>
    </lineage>
</organism>
<dbReference type="Gene3D" id="2.180.10.10">
    <property type="entry name" value="RHS repeat-associated core"/>
    <property type="match status" value="2"/>
</dbReference>
<dbReference type="PANTHER" id="PTHR32305">
    <property type="match status" value="1"/>
</dbReference>
<reference evidence="6 7" key="1">
    <citation type="journal article" date="2012" name="J. Bacteriol.">
        <title>Complete Genome Sequence of Providencia stuartii Clinical Isolate MRSN 2154.</title>
        <authorList>
            <person name="Clifford R.J."/>
            <person name="Hang J."/>
            <person name="Riley M.C."/>
            <person name="Onmus-Leone F."/>
            <person name="Kuschner R.A."/>
            <person name="Lesho E.P."/>
            <person name="Waterman P.E."/>
        </authorList>
    </citation>
    <scope>NUCLEOTIDE SEQUENCE [LARGE SCALE GENOMIC DNA]</scope>
    <source>
        <strain evidence="6 7">MRSN 2154</strain>
    </source>
</reference>
<dbReference type="InterPro" id="IPR006530">
    <property type="entry name" value="YD"/>
</dbReference>
<evidence type="ECO:0000313" key="6">
    <source>
        <dbReference type="EMBL" id="AFH94082.1"/>
    </source>
</evidence>
<dbReference type="Pfam" id="PF03527">
    <property type="entry name" value="RHS"/>
    <property type="match status" value="1"/>
</dbReference>
<evidence type="ECO:0000259" key="5">
    <source>
        <dbReference type="Pfam" id="PF25023"/>
    </source>
</evidence>
<dbReference type="InterPro" id="IPR001826">
    <property type="entry name" value="RHS"/>
</dbReference>
<evidence type="ECO:0000256" key="2">
    <source>
        <dbReference type="ARBA" id="ARBA00022737"/>
    </source>
</evidence>
<dbReference type="HOGENOM" id="CLU_001218_1_4_6"/>
<feature type="domain" description="RHS protein conserved region" evidence="3">
    <location>
        <begin position="1331"/>
        <end position="1367"/>
    </location>
</feature>
<feature type="domain" description="DUF6531" evidence="4">
    <location>
        <begin position="348"/>
        <end position="428"/>
    </location>
</feature>
<dbReference type="PANTHER" id="PTHR32305:SF15">
    <property type="entry name" value="PROTEIN RHSA-RELATED"/>
    <property type="match status" value="1"/>
</dbReference>
<gene>
    <name evidence="6" type="ordered locus">S70_11155</name>
</gene>
<dbReference type="PATRIC" id="fig|1157951.4.peg.2244"/>
<reference evidence="7" key="2">
    <citation type="submission" date="2012-04" db="EMBL/GenBank/DDBJ databases">
        <title>Complete genome sequence of Providencia stuartii clinical isolate MRSN 2154.</title>
        <authorList>
            <person name="Clifford R.J."/>
            <person name="Hang J."/>
            <person name="Riley M.C."/>
            <person name="Onmus-Leone F."/>
            <person name="Kuschner R.A."/>
            <person name="Lesho E.P."/>
            <person name="Waterman P.E."/>
        </authorList>
    </citation>
    <scope>NUCLEOTIDE SEQUENCE [LARGE SCALE GENOMIC DNA]</scope>
    <source>
        <strain evidence="7">MRSN 2154</strain>
    </source>
</reference>
<dbReference type="InterPro" id="IPR056823">
    <property type="entry name" value="TEN-like_YD-shell"/>
</dbReference>
<dbReference type="InterPro" id="IPR045351">
    <property type="entry name" value="DUF6531"/>
</dbReference>
<evidence type="ECO:0000256" key="1">
    <source>
        <dbReference type="ARBA" id="ARBA00009455"/>
    </source>
</evidence>
<dbReference type="Pfam" id="PF20148">
    <property type="entry name" value="DUF6531"/>
    <property type="match status" value="1"/>
</dbReference>
<dbReference type="InterPro" id="IPR031325">
    <property type="entry name" value="RHS_repeat"/>
</dbReference>
<accession>A0A140NQ57</accession>
<sequence>MGNEFFAAKQGDKLMHSSIWADIVCGVVKGAVYAAVGAAAVVLTGVTAGAATAVFIGAGLATGFALGSVIDAAADWVADGIDSLFGLSSPDGEIKTGSPNVRIKGKRAARAAGKLPTPLLLASIAEDNAPPKEKKGLDIALSILEKSTMLIPGMLPFALAKKALSTPNNAAPIDPLSDEYPEYPSPKQGFFDSILSPVKANKHPHAEPMPLDIIKCDKWHCASEPYFLAEGSKRVQINSQPACRNGDRSTCEAKIDDNQEKGIVRIGGNSVVVRDIMSGRNPFAEMFGEILGGLFVGGLRTLMRKGGMAVIKQCLNKVGCTLVSEIVGTAVGSMVTATVVQAFNSLHHPVHAATGSKVLNGENDTDFIIEGAYPLVWSRIYQSRNQRESRLGRGWAMPFDVSLEIESTGKGLENENIYYHDASGRRLALGKIALGQTVFYQDEGFKVYRTVNNIFLVESTDGDYQLFEANPHKINTLRLMKSADRHNNALNYRYANDGELVQIHDDAYLTDIRLHYDALSQRLTSVTRHQGQAEKTLVTYDYDEQQRLIQVTDADNRITRRFGWDEESGLMAMHQYATGLSSHYRWQRFDTFTLEDNEPEWRVVEHWLKEEGQTCLEHTELIYDLAERTVKTVQHGLGSTFRRWNEQQQIIEYTNELNETWYFEWDTNRHLTKAIAPDTSEWVYTYDERGNLTQSTDPENQSTCYDWDKDFAFPTVQTLPNGAAWHWEYTDKGDVRRVIDPLGHITAFVWDEQGNCIGQVDAKGNETHYRYNPRGQLIRQTDCSGYPTTLTYDEWGQLRSITNALNETTYYTFSETGLLLSEKLPDNTENRYDYDDAGQLVGLIDVGDQHTLLRRNRRGQVIARRDPAGHWLHFHYDALGRMNALENEHGEQYRFGYDALHRLTQEQDLIGQQKQYQYDEVGNLTQILTTPAKPLNGSAALAPVLMQLHYDKIGRLRSRENGEYRTEYGYSQNQVTVRQVPIARWHEAQRTGTTVNYDDELTLTYDTLGQLVSERNATGEYHHQYDVLGNLTQTQLPNNRAFEYLYYGSGHLQQTNWRDNDQLTVLAEYQRDRLHRETGRTSGLLDNETGYDTRGRITHQVARRMNESVFTMPVLDRRYRWDKRNHLIERSVSYGQGNDLFTSGHWYYNSYQYDPLGQLIQHLGSVQTEHFRYDEAANLFKDRQQSALHNQVHHSDQFDYQYDGFGRMVSRCEKGSTSGQHYHYDAENRIIAVDIHQGPLGYERAEYRYDILGRRIEKRLWKASAIANTLTYPTREPDEVQTFGWVGMVLTHEHSSTKPHTTVYHAYNDHSYTSLARIECTDTPANPRCAIYYTHSGLNGLPEALTNGDGHLVWQGQYGVWGNLQRQARPTGEFSSEQNLRFQGQYFDKETGLHYNTFRYYAPDLGRFTQQDPIGLAGGLNLYQYAPNPLTWVDPWGWAKDTVTVYHFTDKAGYEAIIRSGEIRMSSPPPKSGNKQGVYVTPTSPEALGHKIATSLNITSNKATHVFKLEVPKNSIKLPKNVKQGGNSGRGSQHKRVIYSNIKLNTVDWIAGEVIQVPNKKGALTERSVNWKTGSTKC</sequence>
<evidence type="ECO:0000259" key="4">
    <source>
        <dbReference type="Pfam" id="PF20148"/>
    </source>
</evidence>
<dbReference type="Proteomes" id="UP000005012">
    <property type="component" value="Chromosome"/>
</dbReference>
<dbReference type="InterPro" id="IPR022385">
    <property type="entry name" value="Rhs_assc_core"/>
</dbReference>
<dbReference type="EMBL" id="CP003488">
    <property type="protein sequence ID" value="AFH94082.1"/>
    <property type="molecule type" value="Genomic_DNA"/>
</dbReference>
<comment type="similarity">
    <text evidence="1">Belongs to the RHS family.</text>
</comment>
<evidence type="ECO:0000259" key="3">
    <source>
        <dbReference type="Pfam" id="PF03527"/>
    </source>
</evidence>